<feature type="compositionally biased region" description="Basic and acidic residues" evidence="1">
    <location>
        <begin position="66"/>
        <end position="84"/>
    </location>
</feature>
<evidence type="ECO:0000256" key="1">
    <source>
        <dbReference type="SAM" id="MobiDB-lite"/>
    </source>
</evidence>
<keyword evidence="3" id="KW-1185">Reference proteome</keyword>
<reference evidence="2" key="1">
    <citation type="submission" date="2020-03" db="EMBL/GenBank/DDBJ databases">
        <authorList>
            <person name="Weist P."/>
        </authorList>
    </citation>
    <scope>NUCLEOTIDE SEQUENCE</scope>
</reference>
<gene>
    <name evidence="2" type="ORF">PLEPLA_LOCUS6500</name>
</gene>
<proteinExistence type="predicted"/>
<evidence type="ECO:0000313" key="2">
    <source>
        <dbReference type="EMBL" id="CAB1418674.1"/>
    </source>
</evidence>
<dbReference type="EMBL" id="CADEAL010000335">
    <property type="protein sequence ID" value="CAB1418674.1"/>
    <property type="molecule type" value="Genomic_DNA"/>
</dbReference>
<protein>
    <submittedName>
        <fullName evidence="2">Uncharacterized protein</fullName>
    </submittedName>
</protein>
<dbReference type="Proteomes" id="UP001153269">
    <property type="component" value="Unassembled WGS sequence"/>
</dbReference>
<evidence type="ECO:0000313" key="3">
    <source>
        <dbReference type="Proteomes" id="UP001153269"/>
    </source>
</evidence>
<organism evidence="2 3">
    <name type="scientific">Pleuronectes platessa</name>
    <name type="common">European plaice</name>
    <dbReference type="NCBI Taxonomy" id="8262"/>
    <lineage>
        <taxon>Eukaryota</taxon>
        <taxon>Metazoa</taxon>
        <taxon>Chordata</taxon>
        <taxon>Craniata</taxon>
        <taxon>Vertebrata</taxon>
        <taxon>Euteleostomi</taxon>
        <taxon>Actinopterygii</taxon>
        <taxon>Neopterygii</taxon>
        <taxon>Teleostei</taxon>
        <taxon>Neoteleostei</taxon>
        <taxon>Acanthomorphata</taxon>
        <taxon>Carangaria</taxon>
        <taxon>Pleuronectiformes</taxon>
        <taxon>Pleuronectoidei</taxon>
        <taxon>Pleuronectidae</taxon>
        <taxon>Pleuronectes</taxon>
    </lineage>
</organism>
<feature type="region of interest" description="Disordered" evidence="1">
    <location>
        <begin position="33"/>
        <end position="93"/>
    </location>
</feature>
<accession>A0A9N7TTY1</accession>
<sequence>MQVHSRCTVTLSAIGPAHCVDILQPTDAPYIPAEETPDETTPGFSLPARRGISEAGINSDKVMRHRATDRPKQERERQAGDRPGHTGLSESLIWDSDDMPSLQLLLSRALQLYFSEEGHMWRNRLQEQD</sequence>
<comment type="caution">
    <text evidence="2">The sequence shown here is derived from an EMBL/GenBank/DDBJ whole genome shotgun (WGS) entry which is preliminary data.</text>
</comment>
<dbReference type="AlphaFoldDB" id="A0A9N7TTY1"/>
<name>A0A9N7TTY1_PLEPL</name>